<gene>
    <name evidence="1" type="ORF">pEaSNUABM5_00191</name>
</gene>
<name>A0A7T8IVX3_9CAUD</name>
<dbReference type="EMBL" id="MW366843">
    <property type="protein sequence ID" value="QQO90333.1"/>
    <property type="molecule type" value="Genomic_DNA"/>
</dbReference>
<evidence type="ECO:0000313" key="1">
    <source>
        <dbReference type="EMBL" id="QQO90333.1"/>
    </source>
</evidence>
<organism evidence="1 2">
    <name type="scientific">Erwinia phage pEa_SNUABM_5</name>
    <dbReference type="NCBI Taxonomy" id="2797313"/>
    <lineage>
        <taxon>Viruses</taxon>
        <taxon>Duplodnaviria</taxon>
        <taxon>Heunggongvirae</taxon>
        <taxon>Uroviricota</taxon>
        <taxon>Caudoviricetes</taxon>
        <taxon>Rivsvirus</taxon>
        <taxon>Rivsvirus SNUABM5</taxon>
    </lineage>
</organism>
<sequence>MPKMAKKQEVASLSASIDYKSENMQGLRQARTATEFRNILQRVVSIASGFAIPRELESISAKAVDLADIEGAVTRKQAKAINLNQVIDVSKIDIGDVQKKAEYNNQVAELNQALSELGVAYQILASRTFSAFKDQKAAADNLLKVIKDATTTQSRMVKLMSLNNKEGTPIEHRKLVATMANYLSKILNKEQYSRLRQRTFIAHGSDPIVFQTYIYVDDFVNSEGEHYQNYALVLSTKIAVATGISENFVTTLVDEKVPGSFPMGTLVETAPTLKKTINNMLAIDGFLNYSERKPLNKTTGFLKRNTQFGSEVHNVKGKDTEIFDDVRIQNDNLYVRLVRGLTSTEKRDAVQEIVAMASALFRGGRAGRNSIIHRVAKGRTGREYVIISVTTSQGTEKGILTVAKIDQIAQVMGLNPQQKRLLKQSVK</sequence>
<reference evidence="1 2" key="1">
    <citation type="submission" date="2020-12" db="EMBL/GenBank/DDBJ databases">
        <title>Complete genome sequence of Erwinia phage pEa_SNUABM_5.</title>
        <authorList>
            <person name="Kim S.G."/>
            <person name="Lee S.B."/>
            <person name="Kwon J."/>
            <person name="Park S.C."/>
        </authorList>
    </citation>
    <scope>NUCLEOTIDE SEQUENCE [LARGE SCALE GENOMIC DNA]</scope>
</reference>
<accession>A0A7T8IVX3</accession>
<keyword evidence="2" id="KW-1185">Reference proteome</keyword>
<proteinExistence type="predicted"/>
<evidence type="ECO:0000313" key="2">
    <source>
        <dbReference type="Proteomes" id="UP000596123"/>
    </source>
</evidence>
<protein>
    <submittedName>
        <fullName evidence="1">Uncharacterized protein</fullName>
    </submittedName>
</protein>
<dbReference type="Proteomes" id="UP000596123">
    <property type="component" value="Segment"/>
</dbReference>